<reference evidence="1" key="1">
    <citation type="submission" date="2021-05" db="EMBL/GenBank/DDBJ databases">
        <authorList>
            <person name="Scholz U."/>
            <person name="Mascher M."/>
            <person name="Fiebig A."/>
        </authorList>
    </citation>
    <scope>NUCLEOTIDE SEQUENCE [LARGE SCALE GENOMIC DNA]</scope>
</reference>
<name>A0ACD5T6M7_AVESA</name>
<organism evidence="1 2">
    <name type="scientific">Avena sativa</name>
    <name type="common">Oat</name>
    <dbReference type="NCBI Taxonomy" id="4498"/>
    <lineage>
        <taxon>Eukaryota</taxon>
        <taxon>Viridiplantae</taxon>
        <taxon>Streptophyta</taxon>
        <taxon>Embryophyta</taxon>
        <taxon>Tracheophyta</taxon>
        <taxon>Spermatophyta</taxon>
        <taxon>Magnoliopsida</taxon>
        <taxon>Liliopsida</taxon>
        <taxon>Poales</taxon>
        <taxon>Poaceae</taxon>
        <taxon>BOP clade</taxon>
        <taxon>Pooideae</taxon>
        <taxon>Poodae</taxon>
        <taxon>Poeae</taxon>
        <taxon>Poeae Chloroplast Group 1 (Aveneae type)</taxon>
        <taxon>Aveninae</taxon>
        <taxon>Avena</taxon>
    </lineage>
</organism>
<proteinExistence type="predicted"/>
<dbReference type="EnsemblPlants" id="AVESA.00010b.r2.1AG0001260.2">
    <property type="protein sequence ID" value="AVESA.00010b.r2.1AG0001260.2.CDS"/>
    <property type="gene ID" value="AVESA.00010b.r2.1AG0001260"/>
</dbReference>
<sequence>MEGECRICHSLADAGRPLRHPCACIGTIRFVHDDCQLRWMDFSGRRHCDVCRREISTRPLYADSPSASEIAARAARQLAARAARLVLPLLYVALAVQVAWGFAVPLAALRTWRLALAGSYAEARRLLSVLLFGPSILAGPALWAEGVVRARYGGGLGRCQFAALRILQVSLWVVMGDMALAFILAFVPFTLGRIILLCIPQVGYYASTSYILLIGYGLMLSLGTAFAGMYTFHQYVRGDRLVIPNFFASLPDIFFRGIIKLITVANISLNLMNTAIICPLLFAWSLDICTSEMFGATATERFRLLFASSYVSPCLHWLIGCALFDIGSTFSRLHSMILRPGVPFHSVCHHVNVREPFYKFYFKKLPGIFVGIVHIAIVILVPIQIAGRLAPKLFPVDITYFGCTTKGTSFWPALQNYADLLFGVLLLRFLIGHSHTLIYLERLVKGVMQYRVCTGDVPVLSAPVPVWHNGASGDDAWRSVAQEDEHISTNDAKDRRRSVAVHRILGVLLAWMTVVIFNSVVLIFPISVGRASLFAITRLPLAGGLKSNDLLALAVGFGIISTIIAASRVSFTYMTSGRTHPLALNRSVVVFLWFVIVPILIGLLVDLSLISPFIGPDDGVPVLDLFHTWFLGWLLLKVWVKWVHWPLTPFLAYLTVKSRGQRLTRAKVNWPTGVIPLQWFLRDIFVPVATRLLAALGFPYVLAKGFFPRFGYSAAANSAAYRLAWLGCISFCMLCHLVKVFSVGLCDSINAERIIIGQRLEDVTDGLWRLRTLFPVVFL</sequence>
<protein>
    <submittedName>
        <fullName evidence="1">Uncharacterized protein</fullName>
    </submittedName>
</protein>
<reference evidence="1" key="2">
    <citation type="submission" date="2025-09" db="UniProtKB">
        <authorList>
            <consortium name="EnsemblPlants"/>
        </authorList>
    </citation>
    <scope>IDENTIFICATION</scope>
</reference>
<keyword evidence="2" id="KW-1185">Reference proteome</keyword>
<evidence type="ECO:0000313" key="2">
    <source>
        <dbReference type="Proteomes" id="UP001732700"/>
    </source>
</evidence>
<accession>A0ACD5T6M7</accession>
<dbReference type="Proteomes" id="UP001732700">
    <property type="component" value="Chromosome 1A"/>
</dbReference>
<evidence type="ECO:0000313" key="1">
    <source>
        <dbReference type="EnsemblPlants" id="AVESA.00010b.r2.1AG0001260.2.CDS"/>
    </source>
</evidence>